<keyword evidence="1" id="KW-0472">Membrane</keyword>
<evidence type="ECO:0000256" key="1">
    <source>
        <dbReference type="SAM" id="Phobius"/>
    </source>
</evidence>
<evidence type="ECO:0000313" key="2">
    <source>
        <dbReference type="EMBL" id="OHA48676.1"/>
    </source>
</evidence>
<keyword evidence="1" id="KW-0812">Transmembrane</keyword>
<evidence type="ECO:0008006" key="4">
    <source>
        <dbReference type="Google" id="ProtNLM"/>
    </source>
</evidence>
<dbReference type="Proteomes" id="UP000177629">
    <property type="component" value="Unassembled WGS sequence"/>
</dbReference>
<accession>A0A1G2PK40</accession>
<comment type="caution">
    <text evidence="2">The sequence shown here is derived from an EMBL/GenBank/DDBJ whole genome shotgun (WGS) entry which is preliminary data.</text>
</comment>
<dbReference type="EMBL" id="MHSS01000004">
    <property type="protein sequence ID" value="OHA48676.1"/>
    <property type="molecule type" value="Genomic_DNA"/>
</dbReference>
<dbReference type="InterPro" id="IPR019198">
    <property type="entry name" value="Beta_propeller_containing"/>
</dbReference>
<dbReference type="STRING" id="1802362.A2806_00930"/>
<name>A0A1G2PK40_9BACT</name>
<evidence type="ECO:0000313" key="3">
    <source>
        <dbReference type="Proteomes" id="UP000177629"/>
    </source>
</evidence>
<dbReference type="AlphaFoldDB" id="A0A1G2PK40"/>
<proteinExistence type="predicted"/>
<feature type="transmembrane region" description="Helical" evidence="1">
    <location>
        <begin position="6"/>
        <end position="26"/>
    </location>
</feature>
<feature type="transmembrane region" description="Helical" evidence="1">
    <location>
        <begin position="47"/>
        <end position="71"/>
    </location>
</feature>
<sequence>MPFFRPPPGGHCIILYGTMAGMAINVKDIKPPRKIKPRVPFWYDNARLAKSAVVVIAALFLIGLAIAAYVLQGQPSLISPETARPQEPEPAITELARFTSCQDIANTLRSFQETREQNIAVPGVFERPAFAPGLGAGGGEDTSASLDYSRTNVQVEGVDEADMVKTDGTYIYVLTQQQQLHIIKAVPPEQAKKLSTIIFQENSYPQEFFVYGKKLLVFGQKFIAQDPLPGFPGQELESRSLIFPPSFSVTFVEMYSIENPLVPKFERTLEFEGNYLTSRKIGAYVYFVLNSYPDTMIFSSPEEGDIDAGLIVPRYRDTLKASGGPFSPSVSCNQVAKLDPFTSAQFLSVISLRIDDPGVAPMVEVVAGAGDKVYASAHNLYVASPYFEYSRPLRLELIGFPVFQRQDTIINKFTLDGLSVVFGGQGRVPGTVLNQFSMDENEEFFRIATTVGELFNETPPKNNIYVLDEGLKIVGSVENLAPGETIYSARFVGKRAYLVTFKKIDPFFVIDLSEPQNPKVLGALKIPGFSDYLHPLDENHIIGIGKNAAEDESGTFAWFQGMKLALFDVTNSQDPKELHKIEIGDRGTDSPALTNHKAFFFDAQRHILALPILLAQLPPEAKEQAEEDGFLYGDYIFQGSYVWRVTSEQGFVFLGRVTHLTDGMSLAPYYATDESDFFVYRNVRIGGNLYSISDGKIVINNIENLVQVGEVSLTE</sequence>
<organism evidence="2 3">
    <name type="scientific">Candidatus Terrybacteria bacterium RIFCSPHIGHO2_01_FULL_48_17</name>
    <dbReference type="NCBI Taxonomy" id="1802362"/>
    <lineage>
        <taxon>Bacteria</taxon>
        <taxon>Candidatus Terryibacteriota</taxon>
    </lineage>
</organism>
<dbReference type="Pfam" id="PF09826">
    <property type="entry name" value="Beta_propel"/>
    <property type="match status" value="1"/>
</dbReference>
<keyword evidence="1" id="KW-1133">Transmembrane helix</keyword>
<gene>
    <name evidence="2" type="ORF">A2806_00930</name>
</gene>
<protein>
    <recommendedName>
        <fullName evidence="4">Copper amine oxidase-like N-terminal domain-containing protein</fullName>
    </recommendedName>
</protein>
<reference evidence="2 3" key="1">
    <citation type="journal article" date="2016" name="Nat. Commun.">
        <title>Thousands of microbial genomes shed light on interconnected biogeochemical processes in an aquifer system.</title>
        <authorList>
            <person name="Anantharaman K."/>
            <person name="Brown C.T."/>
            <person name="Hug L.A."/>
            <person name="Sharon I."/>
            <person name="Castelle C.J."/>
            <person name="Probst A.J."/>
            <person name="Thomas B.C."/>
            <person name="Singh A."/>
            <person name="Wilkins M.J."/>
            <person name="Karaoz U."/>
            <person name="Brodie E.L."/>
            <person name="Williams K.H."/>
            <person name="Hubbard S.S."/>
            <person name="Banfield J.F."/>
        </authorList>
    </citation>
    <scope>NUCLEOTIDE SEQUENCE [LARGE SCALE GENOMIC DNA]</scope>
</reference>